<dbReference type="SUPFAM" id="SSF52402">
    <property type="entry name" value="Adenine nucleotide alpha hydrolases-like"/>
    <property type="match status" value="1"/>
</dbReference>
<dbReference type="PANTHER" id="PTHR43751">
    <property type="entry name" value="SULFATASE"/>
    <property type="match status" value="1"/>
</dbReference>
<dbReference type="InterPro" id="IPR000917">
    <property type="entry name" value="Sulfatase_N"/>
</dbReference>
<dbReference type="InterPro" id="IPR017850">
    <property type="entry name" value="Alkaline_phosphatase_core_sf"/>
</dbReference>
<organism evidence="3 4">
    <name type="scientific">Candidatus Daviesbacteria bacterium GW2011_GWA1_36_8</name>
    <dbReference type="NCBI Taxonomy" id="1618417"/>
    <lineage>
        <taxon>Bacteria</taxon>
        <taxon>Candidatus Daviesiibacteriota</taxon>
    </lineage>
</organism>
<reference evidence="3 4" key="1">
    <citation type="journal article" date="2015" name="Nature">
        <title>rRNA introns, odd ribosomes, and small enigmatic genomes across a large radiation of phyla.</title>
        <authorList>
            <person name="Brown C.T."/>
            <person name="Hug L.A."/>
            <person name="Thomas B.C."/>
            <person name="Sharon I."/>
            <person name="Castelle C.J."/>
            <person name="Singh A."/>
            <person name="Wilkins M.J."/>
            <person name="Williams K.H."/>
            <person name="Banfield J.F."/>
        </authorList>
    </citation>
    <scope>NUCLEOTIDE SEQUENCE [LARGE SCALE GENOMIC DNA]</scope>
</reference>
<proteinExistence type="predicted"/>
<dbReference type="PATRIC" id="fig|1618417.4.peg.758"/>
<dbReference type="GO" id="GO:0003824">
    <property type="term" value="F:catalytic activity"/>
    <property type="evidence" value="ECO:0007669"/>
    <property type="project" value="InterPro"/>
</dbReference>
<dbReference type="CDD" id="cd16148">
    <property type="entry name" value="sulfatase_like"/>
    <property type="match status" value="1"/>
</dbReference>
<feature type="domain" description="Sulfatase N-terminal" evidence="1">
    <location>
        <begin position="13"/>
        <end position="324"/>
    </location>
</feature>
<evidence type="ECO:0000259" key="2">
    <source>
        <dbReference type="Pfam" id="PF01507"/>
    </source>
</evidence>
<gene>
    <name evidence="3" type="ORF">US28_C0020G0016</name>
</gene>
<comment type="caution">
    <text evidence="3">The sequence shown here is derived from an EMBL/GenBank/DDBJ whole genome shotgun (WGS) entry which is preliminary data.</text>
</comment>
<protein>
    <submittedName>
        <fullName evidence="3">Phosphoadenosine phosphosulfate reductase</fullName>
    </submittedName>
</protein>
<name>A0A0G0IGS6_9BACT</name>
<sequence length="673" mass="79290">MKSQKKNKDEIKKVILIICDTLRSKNVGCYNKKIKSTPNIDILSKEGILFKNPYTTITCTDPSITAIMTGNYPLTSGLINHGTYVKPDEEKNINKHFFLSEILNSNGFKTAAVDWLGRWHKRGFDYYSGKLKNDYKKSYPIAQYLPFPLIIRILDKISIKYLKREIFLRFYYALSKDPQIPYDTADLVVDKGIDILKSYQKNKLFLYLHLWDAHSPHTRPRGIASYIFNNIDDTYNSEIEFMDRQIGRLMDYLKKSGEFKNTLIVLTSDHGENLYEHDIPLNHENLKEDTVKVPLIIKHPSIKYLGISSLVQTIDIFPTILDFLKIKHFKKIDGKSLRPLINNKNKRIRSFVFFEDITYRKVNFPNNSRRRGVLYNNLKYIVTYKGPEKELRNFNPREDFITSKDEFYHLKSDSSESKNLVAHKIGYSTHKKIIAKIIQSLNYKYLAVQNPNLYKKLEKAVKIIKEANLKYGLSNIAIAWKGGKDTTVLMHIIKNIYGHIPLRVMFNDTTLEFKQTYKFINTIKNLWNLKLIIVKHDLKELEEFHNTKNDQRKKELSRLMKITAINKALKKYKFNGFMLGIRRDENPARANEKYFSKRKDHIRIHPLLDWTEKDIWEYTKFFGVPYSKLYDEGYRSIGEKEFTKKAVKGLNERSGRELEKEQLMGRLRKLGYW</sequence>
<feature type="domain" description="Phosphoadenosine phosphosulphate reductase" evidence="2">
    <location>
        <begin position="476"/>
        <end position="643"/>
    </location>
</feature>
<dbReference type="InterPro" id="IPR052701">
    <property type="entry name" value="GAG_Ulvan_Degrading_Sulfatases"/>
</dbReference>
<dbReference type="EMBL" id="LBSJ01000020">
    <property type="protein sequence ID" value="KKQ15236.1"/>
    <property type="molecule type" value="Genomic_DNA"/>
</dbReference>
<evidence type="ECO:0000313" key="4">
    <source>
        <dbReference type="Proteomes" id="UP000034448"/>
    </source>
</evidence>
<evidence type="ECO:0000313" key="3">
    <source>
        <dbReference type="EMBL" id="KKQ15236.1"/>
    </source>
</evidence>
<dbReference type="PANTHER" id="PTHR43751:SF3">
    <property type="entry name" value="SULFATASE N-TERMINAL DOMAIN-CONTAINING PROTEIN"/>
    <property type="match status" value="1"/>
</dbReference>
<dbReference type="Gene3D" id="3.40.720.10">
    <property type="entry name" value="Alkaline Phosphatase, subunit A"/>
    <property type="match status" value="2"/>
</dbReference>
<dbReference type="SUPFAM" id="SSF53649">
    <property type="entry name" value="Alkaline phosphatase-like"/>
    <property type="match status" value="1"/>
</dbReference>
<dbReference type="Pfam" id="PF00884">
    <property type="entry name" value="Sulfatase"/>
    <property type="match status" value="1"/>
</dbReference>
<dbReference type="Proteomes" id="UP000034448">
    <property type="component" value="Unassembled WGS sequence"/>
</dbReference>
<dbReference type="Gene3D" id="3.40.50.620">
    <property type="entry name" value="HUPs"/>
    <property type="match status" value="1"/>
</dbReference>
<dbReference type="Pfam" id="PF01507">
    <property type="entry name" value="PAPS_reduct"/>
    <property type="match status" value="1"/>
</dbReference>
<accession>A0A0G0IGS6</accession>
<evidence type="ECO:0000259" key="1">
    <source>
        <dbReference type="Pfam" id="PF00884"/>
    </source>
</evidence>
<dbReference type="InterPro" id="IPR002500">
    <property type="entry name" value="PAPS_reduct_dom"/>
</dbReference>
<dbReference type="InterPro" id="IPR014729">
    <property type="entry name" value="Rossmann-like_a/b/a_fold"/>
</dbReference>
<dbReference type="AlphaFoldDB" id="A0A0G0IGS6"/>